<dbReference type="PROSITE" id="PS00092">
    <property type="entry name" value="N6_MTASE"/>
    <property type="match status" value="1"/>
</dbReference>
<dbReference type="GO" id="GO:0008170">
    <property type="term" value="F:N-methyltransferase activity"/>
    <property type="evidence" value="ECO:0007669"/>
    <property type="project" value="UniProtKB-ARBA"/>
</dbReference>
<evidence type="ECO:0000313" key="8">
    <source>
        <dbReference type="EMBL" id="PJI94153.1"/>
    </source>
</evidence>
<proteinExistence type="predicted"/>
<feature type="domain" description="RlmG N-terminal" evidence="7">
    <location>
        <begin position="145"/>
        <end position="217"/>
    </location>
</feature>
<evidence type="ECO:0000256" key="2">
    <source>
        <dbReference type="ARBA" id="ARBA00022552"/>
    </source>
</evidence>
<keyword evidence="2" id="KW-0698">rRNA processing</keyword>
<dbReference type="CDD" id="cd02440">
    <property type="entry name" value="AdoMet_MTases"/>
    <property type="match status" value="1"/>
</dbReference>
<sequence>MTFPALADLLASLHRWPDVEAPELVAVDGADRLLLDELAALLEGGSGRGDGGIVVLDDAYGALTLGASTLVDAPVRVWQDSIVAERALDANARRAGLADRVVRSGPATADGPGTTAARSADGAPTEPTPPPARPAGGLVPTPTLAGASVVLVRLPRGLDALAELAESVARDAGPDVVVLAGGMVKHMTPAMNDVLGRSFSDVHATRGRYKARVLVARGPRPGVVPSFPVAADVPDAGLTVWAHGATFAGARLDRGTRALLDGLGGAGADGWGGADPRVVLDLGCGTGILATRAALALPAARVVATDRSASAVASARRTADAAGAGDRVDVLRDDVASRVPDGSVDLVLCNPPFHVGSAVHTGAASKMFAAAARVLRPGGELWTVWNSHLRYRAELQRVVGPTVQVSRDRTFTVTRSVRPL</sequence>
<dbReference type="GO" id="GO:0006364">
    <property type="term" value="P:rRNA processing"/>
    <property type="evidence" value="ECO:0007669"/>
    <property type="project" value="UniProtKB-KW"/>
</dbReference>
<dbReference type="Pfam" id="PF26049">
    <property type="entry name" value="RLMG_N"/>
    <property type="match status" value="2"/>
</dbReference>
<dbReference type="Gene3D" id="3.40.50.150">
    <property type="entry name" value="Vaccinia Virus protein VP39"/>
    <property type="match status" value="2"/>
</dbReference>
<keyword evidence="1" id="KW-0963">Cytoplasm</keyword>
<gene>
    <name evidence="8" type="ORF">CLV34_1640</name>
</gene>
<evidence type="ECO:0000259" key="6">
    <source>
        <dbReference type="Pfam" id="PF05175"/>
    </source>
</evidence>
<evidence type="ECO:0000256" key="5">
    <source>
        <dbReference type="SAM" id="MobiDB-lite"/>
    </source>
</evidence>
<dbReference type="Proteomes" id="UP000231586">
    <property type="component" value="Unassembled WGS sequence"/>
</dbReference>
<feature type="domain" description="RlmG N-terminal" evidence="7">
    <location>
        <begin position="11"/>
        <end position="108"/>
    </location>
</feature>
<keyword evidence="4 8" id="KW-0808">Transferase</keyword>
<dbReference type="InterPro" id="IPR046977">
    <property type="entry name" value="RsmC/RlmG"/>
</dbReference>
<evidence type="ECO:0000256" key="4">
    <source>
        <dbReference type="ARBA" id="ARBA00022679"/>
    </source>
</evidence>
<dbReference type="SUPFAM" id="SSF53335">
    <property type="entry name" value="S-adenosyl-L-methionine-dependent methyltransferases"/>
    <property type="match status" value="1"/>
</dbReference>
<evidence type="ECO:0000259" key="7">
    <source>
        <dbReference type="Pfam" id="PF26049"/>
    </source>
</evidence>
<organism evidence="8 9">
    <name type="scientific">Luteimicrobium subarcticum</name>
    <dbReference type="NCBI Taxonomy" id="620910"/>
    <lineage>
        <taxon>Bacteria</taxon>
        <taxon>Bacillati</taxon>
        <taxon>Actinomycetota</taxon>
        <taxon>Actinomycetes</taxon>
        <taxon>Micrococcales</taxon>
        <taxon>Luteimicrobium</taxon>
    </lineage>
</organism>
<keyword evidence="3 8" id="KW-0489">Methyltransferase</keyword>
<evidence type="ECO:0000256" key="1">
    <source>
        <dbReference type="ARBA" id="ARBA00022490"/>
    </source>
</evidence>
<dbReference type="PANTHER" id="PTHR47816:SF5">
    <property type="entry name" value="RIBOSOMAL RNA LARGE SUBUNIT METHYLTRANSFERASE G"/>
    <property type="match status" value="1"/>
</dbReference>
<dbReference type="AlphaFoldDB" id="A0A2M8WT96"/>
<dbReference type="Pfam" id="PF05175">
    <property type="entry name" value="MTS"/>
    <property type="match status" value="1"/>
</dbReference>
<keyword evidence="9" id="KW-1185">Reference proteome</keyword>
<dbReference type="PANTHER" id="PTHR47816">
    <property type="entry name" value="RIBOSOMAL RNA SMALL SUBUNIT METHYLTRANSFERASE C"/>
    <property type="match status" value="1"/>
</dbReference>
<reference evidence="8 9" key="1">
    <citation type="submission" date="2017-11" db="EMBL/GenBank/DDBJ databases">
        <title>Genomic Encyclopedia of Archaeal and Bacterial Type Strains, Phase II (KMG-II): From Individual Species to Whole Genera.</title>
        <authorList>
            <person name="Goeker M."/>
        </authorList>
    </citation>
    <scope>NUCLEOTIDE SEQUENCE [LARGE SCALE GENOMIC DNA]</scope>
    <source>
        <strain evidence="8 9">DSM 22413</strain>
    </source>
</reference>
<evidence type="ECO:0000313" key="9">
    <source>
        <dbReference type="Proteomes" id="UP000231586"/>
    </source>
</evidence>
<accession>A0A2M8WT96</accession>
<feature type="compositionally biased region" description="Low complexity" evidence="5">
    <location>
        <begin position="105"/>
        <end position="125"/>
    </location>
</feature>
<feature type="domain" description="Methyltransferase small" evidence="6">
    <location>
        <begin position="238"/>
        <end position="414"/>
    </location>
</feature>
<feature type="region of interest" description="Disordered" evidence="5">
    <location>
        <begin position="101"/>
        <end position="140"/>
    </location>
</feature>
<dbReference type="InterPro" id="IPR029063">
    <property type="entry name" value="SAM-dependent_MTases_sf"/>
</dbReference>
<dbReference type="EMBL" id="PGTZ01000007">
    <property type="protein sequence ID" value="PJI94153.1"/>
    <property type="molecule type" value="Genomic_DNA"/>
</dbReference>
<dbReference type="InterPro" id="IPR002052">
    <property type="entry name" value="DNA_methylase_N6_adenine_CS"/>
</dbReference>
<dbReference type="GO" id="GO:0032259">
    <property type="term" value="P:methylation"/>
    <property type="evidence" value="ECO:0007669"/>
    <property type="project" value="UniProtKB-KW"/>
</dbReference>
<protein>
    <submittedName>
        <fullName evidence="8">16S rRNA m(2)G 1207 methyltransferase /23S rRNA m(2)G-1835 methyltransferase</fullName>
    </submittedName>
</protein>
<dbReference type="InterPro" id="IPR058679">
    <property type="entry name" value="RlmG_N"/>
</dbReference>
<evidence type="ECO:0000256" key="3">
    <source>
        <dbReference type="ARBA" id="ARBA00022603"/>
    </source>
</evidence>
<name>A0A2M8WT96_9MICO</name>
<dbReference type="GO" id="GO:0003676">
    <property type="term" value="F:nucleic acid binding"/>
    <property type="evidence" value="ECO:0007669"/>
    <property type="project" value="InterPro"/>
</dbReference>
<dbReference type="GO" id="GO:0008757">
    <property type="term" value="F:S-adenosylmethionine-dependent methyltransferase activity"/>
    <property type="evidence" value="ECO:0007669"/>
    <property type="project" value="InterPro"/>
</dbReference>
<dbReference type="RefSeq" id="WP_211289377.1">
    <property type="nucleotide sequence ID" value="NZ_PGTZ01000007.1"/>
</dbReference>
<comment type="caution">
    <text evidence="8">The sequence shown here is derived from an EMBL/GenBank/DDBJ whole genome shotgun (WGS) entry which is preliminary data.</text>
</comment>
<dbReference type="InterPro" id="IPR007848">
    <property type="entry name" value="Small_mtfrase_dom"/>
</dbReference>